<proteinExistence type="predicted"/>
<accession>L9XZE9</accession>
<dbReference type="EC" id="1.3.1.76" evidence="2"/>
<evidence type="ECO:0000256" key="1">
    <source>
        <dbReference type="ARBA" id="ARBA00005010"/>
    </source>
</evidence>
<protein>
    <recommendedName>
        <fullName evidence="2">precorrin-2 dehydrogenase</fullName>
        <ecNumber evidence="2">1.3.1.76</ecNumber>
    </recommendedName>
</protein>
<dbReference type="GO" id="GO:0019354">
    <property type="term" value="P:siroheme biosynthetic process"/>
    <property type="evidence" value="ECO:0007669"/>
    <property type="project" value="UniProtKB-UniPathway"/>
</dbReference>
<evidence type="ECO:0000313" key="8">
    <source>
        <dbReference type="Proteomes" id="UP000011531"/>
    </source>
</evidence>
<dbReference type="Gene3D" id="3.30.160.110">
    <property type="entry name" value="Siroheme synthase, domain 2"/>
    <property type="match status" value="1"/>
</dbReference>
<sequence>MYAPRRRPDRRDVRRRASTRQFELESTMIPLLHDFTGATVLVFGGGPVGARKARRFAREATVIVVSPDFADERFGGAERVRAAPDPEDVSGWLARAEPALVVAATDDEALNGAIERAARERGALVNRADRAGEREPSSVVVPATVREDPVVVSISTGGTAPAVSKHLRRELEDQLAGAGEMARVCAALRTELKSRDVAPARRRELVGDVVKSPGVWTDLRTGTSNPFQVIEDVLGEVPSTAGDRQ</sequence>
<dbReference type="InterPro" id="IPR036291">
    <property type="entry name" value="NAD(P)-bd_dom_sf"/>
</dbReference>
<comment type="caution">
    <text evidence="7">The sequence shown here is derived from an EMBL/GenBank/DDBJ whole genome shotgun (WGS) entry which is preliminary data.</text>
</comment>
<keyword evidence="5" id="KW-0627">Porphyrin biosynthesis</keyword>
<dbReference type="Pfam" id="PF13241">
    <property type="entry name" value="NAD_binding_7"/>
    <property type="match status" value="1"/>
</dbReference>
<dbReference type="InterPro" id="IPR028161">
    <property type="entry name" value="Met8-like"/>
</dbReference>
<dbReference type="UniPathway" id="UPA00262">
    <property type="reaction ID" value="UER00222"/>
</dbReference>
<dbReference type="PATRIC" id="fig|1227498.3.peg.429"/>
<evidence type="ECO:0000256" key="6">
    <source>
        <dbReference type="ARBA" id="ARBA00047561"/>
    </source>
</evidence>
<dbReference type="AlphaFoldDB" id="L9XZE9"/>
<dbReference type="NCBIfam" id="TIGR01470">
    <property type="entry name" value="cysG_Nterm"/>
    <property type="match status" value="1"/>
</dbReference>
<reference evidence="7 8" key="1">
    <citation type="journal article" date="2014" name="PLoS Genet.">
        <title>Phylogenetically driven sequencing of extremely halophilic archaea reveals strategies for static and dynamic osmo-response.</title>
        <authorList>
            <person name="Becker E.A."/>
            <person name="Seitzer P.M."/>
            <person name="Tritt A."/>
            <person name="Larsen D."/>
            <person name="Krusor M."/>
            <person name="Yao A.I."/>
            <person name="Wu D."/>
            <person name="Madern D."/>
            <person name="Eisen J.A."/>
            <person name="Darling A.E."/>
            <person name="Facciotti M.T."/>
        </authorList>
    </citation>
    <scope>NUCLEOTIDE SEQUENCE [LARGE SCALE GENOMIC DNA]</scope>
    <source>
        <strain evidence="7 8">DSM 18795</strain>
    </source>
</reference>
<comment type="catalytic activity">
    <reaction evidence="6">
        <text>precorrin-2 + NAD(+) = sirohydrochlorin + NADH + 2 H(+)</text>
        <dbReference type="Rhea" id="RHEA:15613"/>
        <dbReference type="ChEBI" id="CHEBI:15378"/>
        <dbReference type="ChEBI" id="CHEBI:57540"/>
        <dbReference type="ChEBI" id="CHEBI:57945"/>
        <dbReference type="ChEBI" id="CHEBI:58351"/>
        <dbReference type="ChEBI" id="CHEBI:58827"/>
        <dbReference type="EC" id="1.3.1.76"/>
    </reaction>
</comment>
<keyword evidence="8" id="KW-1185">Reference proteome</keyword>
<evidence type="ECO:0000256" key="3">
    <source>
        <dbReference type="ARBA" id="ARBA00023002"/>
    </source>
</evidence>
<dbReference type="STRING" id="1227498.C492_02142"/>
<name>L9XZE9_9EURY</name>
<dbReference type="SUPFAM" id="SSF75615">
    <property type="entry name" value="Siroheme synthase middle domains-like"/>
    <property type="match status" value="1"/>
</dbReference>
<organism evidence="7 8">
    <name type="scientific">Natronococcus jeotgali DSM 18795</name>
    <dbReference type="NCBI Taxonomy" id="1227498"/>
    <lineage>
        <taxon>Archaea</taxon>
        <taxon>Methanobacteriati</taxon>
        <taxon>Methanobacteriota</taxon>
        <taxon>Stenosarchaea group</taxon>
        <taxon>Halobacteria</taxon>
        <taxon>Halobacteriales</taxon>
        <taxon>Natrialbaceae</taxon>
        <taxon>Natronococcus</taxon>
    </lineage>
</organism>
<evidence type="ECO:0000313" key="7">
    <source>
        <dbReference type="EMBL" id="ELY65968.1"/>
    </source>
</evidence>
<dbReference type="Gene3D" id="3.40.50.720">
    <property type="entry name" value="NAD(P)-binding Rossmann-like Domain"/>
    <property type="match status" value="1"/>
</dbReference>
<evidence type="ECO:0000256" key="4">
    <source>
        <dbReference type="ARBA" id="ARBA00023027"/>
    </source>
</evidence>
<dbReference type="GO" id="GO:0004325">
    <property type="term" value="F:ferrochelatase activity"/>
    <property type="evidence" value="ECO:0007669"/>
    <property type="project" value="InterPro"/>
</dbReference>
<dbReference type="PANTHER" id="PTHR35330:SF1">
    <property type="entry name" value="SIROHEME BIOSYNTHESIS PROTEIN MET8"/>
    <property type="match status" value="1"/>
</dbReference>
<gene>
    <name evidence="7" type="ORF">C492_02142</name>
</gene>
<keyword evidence="3" id="KW-0560">Oxidoreductase</keyword>
<keyword evidence="4" id="KW-0520">NAD</keyword>
<dbReference type="EMBL" id="AOIA01000020">
    <property type="protein sequence ID" value="ELY65968.1"/>
    <property type="molecule type" value="Genomic_DNA"/>
</dbReference>
<dbReference type="InterPro" id="IPR006367">
    <property type="entry name" value="Sirohaem_synthase_N"/>
</dbReference>
<dbReference type="Proteomes" id="UP000011531">
    <property type="component" value="Unassembled WGS sequence"/>
</dbReference>
<dbReference type="SUPFAM" id="SSF51735">
    <property type="entry name" value="NAD(P)-binding Rossmann-fold domains"/>
    <property type="match status" value="1"/>
</dbReference>
<evidence type="ECO:0000256" key="2">
    <source>
        <dbReference type="ARBA" id="ARBA00012400"/>
    </source>
</evidence>
<comment type="pathway">
    <text evidence="1">Porphyrin-containing compound metabolism; siroheme biosynthesis; sirohydrochlorin from precorrin-2: step 1/1.</text>
</comment>
<dbReference type="GO" id="GO:0043115">
    <property type="term" value="F:precorrin-2 dehydrogenase activity"/>
    <property type="evidence" value="ECO:0007669"/>
    <property type="project" value="UniProtKB-EC"/>
</dbReference>
<dbReference type="PANTHER" id="PTHR35330">
    <property type="entry name" value="SIROHEME BIOSYNTHESIS PROTEIN MET8"/>
    <property type="match status" value="1"/>
</dbReference>
<evidence type="ECO:0000256" key="5">
    <source>
        <dbReference type="ARBA" id="ARBA00023244"/>
    </source>
</evidence>